<feature type="transmembrane region" description="Helical" evidence="1">
    <location>
        <begin position="89"/>
        <end position="113"/>
    </location>
</feature>
<feature type="transmembrane region" description="Helical" evidence="1">
    <location>
        <begin position="304"/>
        <end position="324"/>
    </location>
</feature>
<feature type="transmembrane region" description="Helical" evidence="1">
    <location>
        <begin position="155"/>
        <end position="174"/>
    </location>
</feature>
<keyword evidence="1" id="KW-0472">Membrane</keyword>
<keyword evidence="1" id="KW-1133">Transmembrane helix</keyword>
<accession>A0A365HC54</accession>
<feature type="transmembrane region" description="Helical" evidence="1">
    <location>
        <begin position="345"/>
        <end position="366"/>
    </location>
</feature>
<feature type="transmembrane region" description="Helical" evidence="1">
    <location>
        <begin position="6"/>
        <end position="24"/>
    </location>
</feature>
<sequence>MGWTDRYALVFGTTVALLLLAPFVQDALTGLGHQADPVRAGAGLALLGFLYAGYLASARAFGPVALPAADAAWLLLSPLSRRRVLARPALVLLGVAVAGGLALGVSLLAVLGAPPGRTALLVAAALVLGVSATVGGTAVAVLAQAADPWDGWLRLGILAVVVAAVLAALLSGPAGRLAQAVPASLGAALVAACAVAAALAVRLAWARLGRIHARDLLAASTRLDRVATATTMLDPGTLTWIAEDAHWRGRALRSRRWPGLPAPLALAWHDWRRLGRRPGRLAVLLASAALPALAVRAAGGVAPVAVALVAAGALAATASCTVGARRDADDPALARLSGVAPRAALAARALLPALVGGLWLALALAGLAAADGLPGGPWWPLALPAAPALAAGALRMARRPPVDHTMPVVTTPAGPLPTGPTLWALTGADLALLGCLPTLQALLAPSTSLGPTLVAQAGTGTAVLVLYLWRARTR</sequence>
<evidence type="ECO:0000256" key="1">
    <source>
        <dbReference type="SAM" id="Phobius"/>
    </source>
</evidence>
<feature type="transmembrane region" description="Helical" evidence="1">
    <location>
        <begin position="180"/>
        <end position="205"/>
    </location>
</feature>
<evidence type="ECO:0000313" key="3">
    <source>
        <dbReference type="Proteomes" id="UP000251891"/>
    </source>
</evidence>
<keyword evidence="1" id="KW-0812">Transmembrane</keyword>
<feature type="transmembrane region" description="Helical" evidence="1">
    <location>
        <begin position="449"/>
        <end position="469"/>
    </location>
</feature>
<feature type="transmembrane region" description="Helical" evidence="1">
    <location>
        <begin position="281"/>
        <end position="298"/>
    </location>
</feature>
<keyword evidence="3" id="KW-1185">Reference proteome</keyword>
<organism evidence="2 3">
    <name type="scientific">Actinomadura craniellae</name>
    <dbReference type="NCBI Taxonomy" id="2231787"/>
    <lineage>
        <taxon>Bacteria</taxon>
        <taxon>Bacillati</taxon>
        <taxon>Actinomycetota</taxon>
        <taxon>Actinomycetes</taxon>
        <taxon>Streptosporangiales</taxon>
        <taxon>Thermomonosporaceae</taxon>
        <taxon>Actinomadura</taxon>
    </lineage>
</organism>
<reference evidence="2 3" key="1">
    <citation type="submission" date="2018-06" db="EMBL/GenBank/DDBJ databases">
        <title>Actinomadura craniellae sp. nov. isolated from marine sponge Craniella sp.</title>
        <authorList>
            <person name="Li L."/>
            <person name="Xu Q.H."/>
            <person name="Lin H.W."/>
            <person name="Lu Y.H."/>
        </authorList>
    </citation>
    <scope>NUCLEOTIDE SEQUENCE [LARGE SCALE GENOMIC DNA]</scope>
    <source>
        <strain evidence="2 3">LHW63021</strain>
    </source>
</reference>
<comment type="caution">
    <text evidence="2">The sequence shown here is derived from an EMBL/GenBank/DDBJ whole genome shotgun (WGS) entry which is preliminary data.</text>
</comment>
<dbReference type="AlphaFoldDB" id="A0A365HC54"/>
<feature type="transmembrane region" description="Helical" evidence="1">
    <location>
        <begin position="36"/>
        <end position="54"/>
    </location>
</feature>
<feature type="transmembrane region" description="Helical" evidence="1">
    <location>
        <begin position="119"/>
        <end position="143"/>
    </location>
</feature>
<protein>
    <submittedName>
        <fullName evidence="2">Uncharacterized protein</fullName>
    </submittedName>
</protein>
<name>A0A365HC54_9ACTN</name>
<dbReference type="Proteomes" id="UP000251891">
    <property type="component" value="Unassembled WGS sequence"/>
</dbReference>
<dbReference type="EMBL" id="QLYX01000002">
    <property type="protein sequence ID" value="RAY16588.1"/>
    <property type="molecule type" value="Genomic_DNA"/>
</dbReference>
<proteinExistence type="predicted"/>
<gene>
    <name evidence="2" type="ORF">DPM19_05490</name>
</gene>
<dbReference type="Pfam" id="PF19814">
    <property type="entry name" value="DUF6297"/>
    <property type="match status" value="1"/>
</dbReference>
<evidence type="ECO:0000313" key="2">
    <source>
        <dbReference type="EMBL" id="RAY16588.1"/>
    </source>
</evidence>
<dbReference type="OrthoDB" id="3405887at2"/>
<dbReference type="InterPro" id="IPR046264">
    <property type="entry name" value="DUF6297"/>
</dbReference>